<dbReference type="EMBL" id="CP103416">
    <property type="protein sequence ID" value="UVW35533.1"/>
    <property type="molecule type" value="Genomic_DNA"/>
</dbReference>
<dbReference type="Proteomes" id="UP001059934">
    <property type="component" value="Chromosome"/>
</dbReference>
<dbReference type="PANTHER" id="PTHR34290:SF2">
    <property type="entry name" value="OS04G0668800 PROTEIN"/>
    <property type="match status" value="1"/>
</dbReference>
<sequence>MAESLSPEPSIPELTIFYDGGCPLCVSEMRHLNRRDTEQKIVLQDIHAQGFAERFPHIDPVRADQILHGQLANGDMIYALDVTYEAWALVGKRHWVAILRWPVVKQVSHQVYLFFAKHRSRISKLLTGSERCEVCEIKRGEV</sequence>
<evidence type="ECO:0000313" key="2">
    <source>
        <dbReference type="Proteomes" id="UP001059934"/>
    </source>
</evidence>
<evidence type="ECO:0000313" key="1">
    <source>
        <dbReference type="EMBL" id="UVW35533.1"/>
    </source>
</evidence>
<protein>
    <submittedName>
        <fullName evidence="1">DUF393 domain-containing protein</fullName>
    </submittedName>
</protein>
<organism evidence="1 2">
    <name type="scientific">SAR92 clade bacterium H455</name>
    <dbReference type="NCBI Taxonomy" id="2974818"/>
    <lineage>
        <taxon>Bacteria</taxon>
        <taxon>Pseudomonadati</taxon>
        <taxon>Pseudomonadota</taxon>
        <taxon>Gammaproteobacteria</taxon>
        <taxon>Cellvibrionales</taxon>
        <taxon>Porticoccaceae</taxon>
        <taxon>SAR92 clade</taxon>
    </lineage>
</organism>
<dbReference type="InterPro" id="IPR044691">
    <property type="entry name" value="DCC1_Trx"/>
</dbReference>
<gene>
    <name evidence="1" type="ORF">NYF23_02715</name>
</gene>
<dbReference type="Pfam" id="PF04134">
    <property type="entry name" value="DCC1-like"/>
    <property type="match status" value="1"/>
</dbReference>
<dbReference type="PANTHER" id="PTHR34290">
    <property type="entry name" value="SI:CH73-390P7.2"/>
    <property type="match status" value="1"/>
</dbReference>
<name>A0ABY5TT93_9GAMM</name>
<keyword evidence="2" id="KW-1185">Reference proteome</keyword>
<dbReference type="InterPro" id="IPR007263">
    <property type="entry name" value="DCC1-like"/>
</dbReference>
<proteinExistence type="predicted"/>
<accession>A0ABY5TT93</accession>
<reference evidence="1" key="1">
    <citation type="submission" date="2022-08" db="EMBL/GenBank/DDBJ databases">
        <title>Catabolic pathway analysis in culturable SAR92 clade bacteria reveals their overlooked roles in DMSP degradation in coastal seas.</title>
        <authorList>
            <person name="He X."/>
            <person name="Zhang X."/>
            <person name="Zhang Y."/>
        </authorList>
    </citation>
    <scope>NUCLEOTIDE SEQUENCE</scope>
    <source>
        <strain evidence="1">H455</strain>
    </source>
</reference>